<evidence type="ECO:0000259" key="2">
    <source>
        <dbReference type="Pfam" id="PF01895"/>
    </source>
</evidence>
<protein>
    <submittedName>
        <fullName evidence="3">PhoU family transcriptional regulator</fullName>
    </submittedName>
</protein>
<reference evidence="3" key="2">
    <citation type="submission" date="2021-04" db="EMBL/GenBank/DDBJ databases">
        <authorList>
            <person name="Gilroy R."/>
        </authorList>
    </citation>
    <scope>NUCLEOTIDE SEQUENCE</scope>
    <source>
        <strain evidence="3">ChiHecec2B26-446</strain>
    </source>
</reference>
<name>A0A9D1PWP3_9BACT</name>
<accession>A0A9D1PWP3</accession>
<dbReference type="GO" id="GO:0030643">
    <property type="term" value="P:intracellular phosphate ion homeostasis"/>
    <property type="evidence" value="ECO:0007669"/>
    <property type="project" value="InterPro"/>
</dbReference>
<dbReference type="SUPFAM" id="SSF109755">
    <property type="entry name" value="PhoU-like"/>
    <property type="match status" value="1"/>
</dbReference>
<dbReference type="PANTHER" id="PTHR42930">
    <property type="entry name" value="PHOSPHATE-SPECIFIC TRANSPORT SYSTEM ACCESSORY PROTEIN PHOU"/>
    <property type="match status" value="1"/>
</dbReference>
<reference evidence="3" key="1">
    <citation type="journal article" date="2021" name="PeerJ">
        <title>Extensive microbial diversity within the chicken gut microbiome revealed by metagenomics and culture.</title>
        <authorList>
            <person name="Gilroy R."/>
            <person name="Ravi A."/>
            <person name="Getino M."/>
            <person name="Pursley I."/>
            <person name="Horton D.L."/>
            <person name="Alikhan N.F."/>
            <person name="Baker D."/>
            <person name="Gharbi K."/>
            <person name="Hall N."/>
            <person name="Watson M."/>
            <person name="Adriaenssens E.M."/>
            <person name="Foster-Nyarko E."/>
            <person name="Jarju S."/>
            <person name="Secka A."/>
            <person name="Antonio M."/>
            <person name="Oren A."/>
            <person name="Chaudhuri R.R."/>
            <person name="La Ragione R."/>
            <person name="Hildebrand F."/>
            <person name="Pallen M.J."/>
        </authorList>
    </citation>
    <scope>NUCLEOTIDE SEQUENCE</scope>
    <source>
        <strain evidence="3">ChiHecec2B26-446</strain>
    </source>
</reference>
<evidence type="ECO:0000313" key="4">
    <source>
        <dbReference type="Proteomes" id="UP000886752"/>
    </source>
</evidence>
<dbReference type="Pfam" id="PF01895">
    <property type="entry name" value="PhoU"/>
    <property type="match status" value="2"/>
</dbReference>
<dbReference type="InterPro" id="IPR038078">
    <property type="entry name" value="PhoU-like_sf"/>
</dbReference>
<evidence type="ECO:0000256" key="1">
    <source>
        <dbReference type="ARBA" id="ARBA00008107"/>
    </source>
</evidence>
<dbReference type="InterPro" id="IPR028366">
    <property type="entry name" value="PhoU"/>
</dbReference>
<dbReference type="InterPro" id="IPR026022">
    <property type="entry name" value="PhoU_dom"/>
</dbReference>
<comment type="caution">
    <text evidence="3">The sequence shown here is derived from an EMBL/GenBank/DDBJ whole genome shotgun (WGS) entry which is preliminary data.</text>
</comment>
<feature type="domain" description="PhoU" evidence="2">
    <location>
        <begin position="21"/>
        <end position="106"/>
    </location>
</feature>
<organism evidence="3 4">
    <name type="scientific">Candidatus Desulfovibrio intestinipullorum</name>
    <dbReference type="NCBI Taxonomy" id="2838536"/>
    <lineage>
        <taxon>Bacteria</taxon>
        <taxon>Pseudomonadati</taxon>
        <taxon>Thermodesulfobacteriota</taxon>
        <taxon>Desulfovibrionia</taxon>
        <taxon>Desulfovibrionales</taxon>
        <taxon>Desulfovibrionaceae</taxon>
        <taxon>Desulfovibrio</taxon>
    </lineage>
</organism>
<feature type="domain" description="PhoU" evidence="2">
    <location>
        <begin position="129"/>
        <end position="209"/>
    </location>
</feature>
<dbReference type="AlphaFoldDB" id="A0A9D1PWP3"/>
<gene>
    <name evidence="3" type="ORF">H9894_03605</name>
</gene>
<dbReference type="EMBL" id="DXHV01000040">
    <property type="protein sequence ID" value="HIW00255.1"/>
    <property type="molecule type" value="Genomic_DNA"/>
</dbReference>
<sequence>MIKQESYIEQMIVSLRTRLLVMGASVEIAVDNMKKAVADLNVGTAQAVIENDDDIDAMENEIDASSLALLARTQPVAKDLRFVVSALRMVVDMERIGDECTSICSQVVLMKDADKKQIMDYVGEHLQSATDAFRSALKLMRNNNAEEALTMQHTDDEALQSEVAIIERMMRELECNDHTVAHPDPVLIMHLILLVHSLTRIWRRSANIAGHIYFASLGDSLKHAPEKMKAERLHF</sequence>
<evidence type="ECO:0000313" key="3">
    <source>
        <dbReference type="EMBL" id="HIW00255.1"/>
    </source>
</evidence>
<dbReference type="GO" id="GO:0045936">
    <property type="term" value="P:negative regulation of phosphate metabolic process"/>
    <property type="evidence" value="ECO:0007669"/>
    <property type="project" value="InterPro"/>
</dbReference>
<dbReference type="Proteomes" id="UP000886752">
    <property type="component" value="Unassembled WGS sequence"/>
</dbReference>
<comment type="similarity">
    <text evidence="1">Belongs to the PhoU family.</text>
</comment>
<dbReference type="PANTHER" id="PTHR42930:SF3">
    <property type="entry name" value="PHOSPHATE-SPECIFIC TRANSPORT SYSTEM ACCESSORY PROTEIN PHOU"/>
    <property type="match status" value="1"/>
</dbReference>
<dbReference type="Gene3D" id="1.20.58.220">
    <property type="entry name" value="Phosphate transport system protein phou homolog 2, domain 2"/>
    <property type="match status" value="1"/>
</dbReference>
<proteinExistence type="inferred from homology"/>